<dbReference type="EMBL" id="CP058579">
    <property type="protein sequence ID" value="QLG61133.1"/>
    <property type="molecule type" value="Genomic_DNA"/>
</dbReference>
<dbReference type="KEGG" id="halu:HUG12_05040"/>
<keyword evidence="2" id="KW-1185">Reference proteome</keyword>
<dbReference type="GeneID" id="56036801"/>
<evidence type="ECO:0000313" key="1">
    <source>
        <dbReference type="EMBL" id="QLG61133.1"/>
    </source>
</evidence>
<accession>A0A7D5L955</accession>
<dbReference type="RefSeq" id="WP_179267717.1">
    <property type="nucleotide sequence ID" value="NZ_CP058579.1"/>
</dbReference>
<dbReference type="AlphaFoldDB" id="A0A7D5L955"/>
<protein>
    <submittedName>
        <fullName evidence="1">Uncharacterized protein</fullName>
    </submittedName>
</protein>
<dbReference type="OrthoDB" id="381879at2157"/>
<evidence type="ECO:0000313" key="2">
    <source>
        <dbReference type="Proteomes" id="UP000509626"/>
    </source>
</evidence>
<name>A0A7D5L955_9EURY</name>
<proteinExistence type="predicted"/>
<dbReference type="Proteomes" id="UP000509626">
    <property type="component" value="Chromosome"/>
</dbReference>
<sequence>MLQYHEAKADDDFDYGVLTYLDADDEAVTAEGYLAGDVLGGTDEPVAVVAEPERTIQVPFRRVVRIRYPTGE</sequence>
<gene>
    <name evidence="1" type="ORF">HUG12_05040</name>
</gene>
<reference evidence="1 2" key="1">
    <citation type="submission" date="2020-06" db="EMBL/GenBank/DDBJ databases">
        <title>NJ-3-1, isolated from saline soil.</title>
        <authorList>
            <person name="Cui H.L."/>
            <person name="Shi X."/>
        </authorList>
    </citation>
    <scope>NUCLEOTIDE SEQUENCE [LARGE SCALE GENOMIC DNA]</scope>
    <source>
        <strain evidence="1 2">NJ-3-1</strain>
    </source>
</reference>
<organism evidence="1 2">
    <name type="scientific">Halorarum salinum</name>
    <dbReference type="NCBI Taxonomy" id="2743089"/>
    <lineage>
        <taxon>Archaea</taxon>
        <taxon>Methanobacteriati</taxon>
        <taxon>Methanobacteriota</taxon>
        <taxon>Stenosarchaea group</taxon>
        <taxon>Halobacteria</taxon>
        <taxon>Halobacteriales</taxon>
        <taxon>Haloferacaceae</taxon>
        <taxon>Halorarum</taxon>
    </lineage>
</organism>